<protein>
    <submittedName>
        <fullName evidence="3">PEP-CTERM sorting domain-containing protein</fullName>
    </submittedName>
</protein>
<dbReference type="Proteomes" id="UP001606300">
    <property type="component" value="Unassembled WGS sequence"/>
</dbReference>
<sequence length="248" mass="25430">METTTRTGAKRFLFAAAMALATMSAHAAPATITAIFGSGVGDNGWTAETGSGVTLALRARERFPTPTNNVPTDNAGTYTFSDTTAYSLYGFNNLASWNFDFSINAGTARVSSYTYVLGIDTNAGVGTTYLEMDPLAVFDDNSFGNGGTTQGNGTDATAATKAGLAAANAIAQNSQNFGWLNAAFNPTVDGTYSIFLAAFGNGQEVARTNITVVVGDGGTVPEPASLALVGIAALGMGAAARRRRTSKA</sequence>
<dbReference type="RefSeq" id="WP_394469607.1">
    <property type="nucleotide sequence ID" value="NZ_JBIGHY010000002.1"/>
</dbReference>
<reference evidence="3 4" key="1">
    <citation type="submission" date="2024-09" db="EMBL/GenBank/DDBJ databases">
        <title>Novel species of the genus Pelomonas and Roseateles isolated from streams.</title>
        <authorList>
            <person name="Lu H."/>
        </authorList>
    </citation>
    <scope>NUCLEOTIDE SEQUENCE [LARGE SCALE GENOMIC DNA]</scope>
    <source>
        <strain evidence="3 4">DC23W</strain>
    </source>
</reference>
<dbReference type="EMBL" id="JBIGHY010000002">
    <property type="protein sequence ID" value="MFG6413527.1"/>
    <property type="molecule type" value="Genomic_DNA"/>
</dbReference>
<evidence type="ECO:0000313" key="4">
    <source>
        <dbReference type="Proteomes" id="UP001606300"/>
    </source>
</evidence>
<evidence type="ECO:0000256" key="1">
    <source>
        <dbReference type="SAM" id="SignalP"/>
    </source>
</evidence>
<feature type="signal peptide" evidence="1">
    <location>
        <begin position="1"/>
        <end position="27"/>
    </location>
</feature>
<evidence type="ECO:0000259" key="2">
    <source>
        <dbReference type="Pfam" id="PF07589"/>
    </source>
</evidence>
<dbReference type="InterPro" id="IPR013424">
    <property type="entry name" value="Ice-binding_C"/>
</dbReference>
<accession>A0ABW7EJA0</accession>
<evidence type="ECO:0000313" key="3">
    <source>
        <dbReference type="EMBL" id="MFG6413527.1"/>
    </source>
</evidence>
<comment type="caution">
    <text evidence="3">The sequence shown here is derived from an EMBL/GenBank/DDBJ whole genome shotgun (WGS) entry which is preliminary data.</text>
</comment>
<proteinExistence type="predicted"/>
<gene>
    <name evidence="3" type="ORF">ACG02S_06405</name>
</gene>
<keyword evidence="1" id="KW-0732">Signal</keyword>
<dbReference type="Pfam" id="PF07589">
    <property type="entry name" value="PEP-CTERM"/>
    <property type="match status" value="1"/>
</dbReference>
<feature type="domain" description="Ice-binding protein C-terminal" evidence="2">
    <location>
        <begin position="219"/>
        <end position="243"/>
    </location>
</feature>
<organism evidence="3 4">
    <name type="scientific">Pelomonas dachongensis</name>
    <dbReference type="NCBI Taxonomy" id="3299029"/>
    <lineage>
        <taxon>Bacteria</taxon>
        <taxon>Pseudomonadati</taxon>
        <taxon>Pseudomonadota</taxon>
        <taxon>Betaproteobacteria</taxon>
        <taxon>Burkholderiales</taxon>
        <taxon>Sphaerotilaceae</taxon>
        <taxon>Roseateles</taxon>
    </lineage>
</organism>
<name>A0ABW7EJA0_9BURK</name>
<keyword evidence="4" id="KW-1185">Reference proteome</keyword>
<feature type="chain" id="PRO_5046323702" evidence="1">
    <location>
        <begin position="28"/>
        <end position="248"/>
    </location>
</feature>
<dbReference type="NCBIfam" id="TIGR02595">
    <property type="entry name" value="PEP_CTERM"/>
    <property type="match status" value="1"/>
</dbReference>